<dbReference type="InterPro" id="IPR037143">
    <property type="entry name" value="4-PPantetheinyl_Trfase_dom_sf"/>
</dbReference>
<keyword evidence="8" id="KW-0963">Cytoplasm</keyword>
<comment type="function">
    <text evidence="8">Transfers the 4'-phosphopantetheine moiety from coenzyme A to a Ser of acyl-carrier-protein.</text>
</comment>
<dbReference type="NCBIfam" id="TIGR00556">
    <property type="entry name" value="pantethn_trn"/>
    <property type="match status" value="1"/>
</dbReference>
<comment type="cofactor">
    <cofactor evidence="8">
        <name>Mg(2+)</name>
        <dbReference type="ChEBI" id="CHEBI:18420"/>
    </cofactor>
</comment>
<dbReference type="SUPFAM" id="SSF56214">
    <property type="entry name" value="4'-phosphopantetheinyl transferase"/>
    <property type="match status" value="1"/>
</dbReference>
<feature type="domain" description="4'-phosphopantetheinyl transferase" evidence="9">
    <location>
        <begin position="3"/>
        <end position="120"/>
    </location>
</feature>
<dbReference type="GO" id="GO:0005737">
    <property type="term" value="C:cytoplasm"/>
    <property type="evidence" value="ECO:0007669"/>
    <property type="project" value="UniProtKB-SubCell"/>
</dbReference>
<keyword evidence="7 8" id="KW-0275">Fatty acid biosynthesis</keyword>
<evidence type="ECO:0000256" key="8">
    <source>
        <dbReference type="HAMAP-Rule" id="MF_00101"/>
    </source>
</evidence>
<sequence>MRGLGVDLVSLPEFAAQVREPGSAFLNGVLTPREARRVRARAVATSGAQPGSARYDEAVARHAGGLWAAKEAFIKAWSCALFGSPPLIGTDDVDWHEIEVIHDEWNRPALTLHGRVAAACEASLGAPSTWRALVSISHDGECAIAQVAIVDASD</sequence>
<keyword evidence="3 8" id="KW-0479">Metal-binding</keyword>
<keyword evidence="2 8" id="KW-0808">Transferase</keyword>
<keyword evidence="4 8" id="KW-0276">Fatty acid metabolism</keyword>
<keyword evidence="5 8" id="KW-0460">Magnesium</keyword>
<comment type="similarity">
    <text evidence="8">Belongs to the P-Pant transferase superfamily. AcpS family.</text>
</comment>
<gene>
    <name evidence="8" type="primary">acpS</name>
    <name evidence="10" type="ORF">APY09_06875</name>
</gene>
<dbReference type="InterPro" id="IPR008278">
    <property type="entry name" value="4-PPantetheinyl_Trfase_dom"/>
</dbReference>
<evidence type="ECO:0000313" key="11">
    <source>
        <dbReference type="Proteomes" id="UP000054686"/>
    </source>
</evidence>
<feature type="binding site" evidence="8">
    <location>
        <position position="71"/>
    </location>
    <ligand>
        <name>Mg(2+)</name>
        <dbReference type="ChEBI" id="CHEBI:18420"/>
    </ligand>
</feature>
<protein>
    <recommendedName>
        <fullName evidence="8">Holo-[acyl-carrier-protein] synthase</fullName>
        <shortName evidence="8">Holo-ACP synthase</shortName>
        <ecNumber evidence="8">2.7.8.7</ecNumber>
    </recommendedName>
    <alternativeName>
        <fullName evidence="8">4'-phosphopantetheinyl transferase AcpS</fullName>
    </alternativeName>
</protein>
<evidence type="ECO:0000256" key="7">
    <source>
        <dbReference type="ARBA" id="ARBA00023160"/>
    </source>
</evidence>
<dbReference type="OrthoDB" id="517356at2"/>
<dbReference type="InterPro" id="IPR002582">
    <property type="entry name" value="ACPS"/>
</dbReference>
<dbReference type="EMBL" id="LLVT01000002">
    <property type="protein sequence ID" value="KSW11174.1"/>
    <property type="molecule type" value="Genomic_DNA"/>
</dbReference>
<dbReference type="GO" id="GO:0000287">
    <property type="term" value="F:magnesium ion binding"/>
    <property type="evidence" value="ECO:0007669"/>
    <property type="project" value="UniProtKB-UniRule"/>
</dbReference>
<evidence type="ECO:0000256" key="5">
    <source>
        <dbReference type="ARBA" id="ARBA00022842"/>
    </source>
</evidence>
<organism evidence="10 11">
    <name type="scientific">Schaalia odontolytica</name>
    <dbReference type="NCBI Taxonomy" id="1660"/>
    <lineage>
        <taxon>Bacteria</taxon>
        <taxon>Bacillati</taxon>
        <taxon>Actinomycetota</taxon>
        <taxon>Actinomycetes</taxon>
        <taxon>Actinomycetales</taxon>
        <taxon>Actinomycetaceae</taxon>
        <taxon>Schaalia</taxon>
    </lineage>
</organism>
<reference evidence="10 11" key="1">
    <citation type="submission" date="2015-10" db="EMBL/GenBank/DDBJ databases">
        <title>Draft Genome of Actinomyces odontolyticus subsp. actinosynbacter strain XH001.</title>
        <authorList>
            <person name="Mclean J.S."/>
            <person name="He X."/>
        </authorList>
    </citation>
    <scope>NUCLEOTIDE SEQUENCE [LARGE SCALE GENOMIC DNA]</scope>
    <source>
        <strain evidence="10 11">XH001</strain>
    </source>
</reference>
<evidence type="ECO:0000259" key="9">
    <source>
        <dbReference type="Pfam" id="PF01648"/>
    </source>
</evidence>
<dbReference type="Pfam" id="PF01648">
    <property type="entry name" value="ACPS"/>
    <property type="match status" value="1"/>
</dbReference>
<dbReference type="InterPro" id="IPR004568">
    <property type="entry name" value="Ppantetheine-prot_Trfase_dom"/>
</dbReference>
<evidence type="ECO:0000256" key="3">
    <source>
        <dbReference type="ARBA" id="ARBA00022723"/>
    </source>
</evidence>
<accession>A0A0V8RSW7</accession>
<evidence type="ECO:0000313" key="10">
    <source>
        <dbReference type="EMBL" id="KSW11174.1"/>
    </source>
</evidence>
<dbReference type="HAMAP" id="MF_00101">
    <property type="entry name" value="AcpS"/>
    <property type="match status" value="1"/>
</dbReference>
<dbReference type="AlphaFoldDB" id="A0A0V8RSW7"/>
<evidence type="ECO:0000256" key="2">
    <source>
        <dbReference type="ARBA" id="ARBA00022679"/>
    </source>
</evidence>
<dbReference type="Gene3D" id="3.90.470.20">
    <property type="entry name" value="4'-phosphopantetheinyl transferase domain"/>
    <property type="match status" value="1"/>
</dbReference>
<comment type="caution">
    <text evidence="10">The sequence shown here is derived from an EMBL/GenBank/DDBJ whole genome shotgun (WGS) entry which is preliminary data.</text>
</comment>
<evidence type="ECO:0000256" key="6">
    <source>
        <dbReference type="ARBA" id="ARBA00023098"/>
    </source>
</evidence>
<dbReference type="RefSeq" id="WP_060567004.1">
    <property type="nucleotide sequence ID" value="NZ_CP040006.1"/>
</dbReference>
<name>A0A0V8RSW7_9ACTO</name>
<comment type="catalytic activity">
    <reaction evidence="8">
        <text>apo-[ACP] + CoA = holo-[ACP] + adenosine 3',5'-bisphosphate + H(+)</text>
        <dbReference type="Rhea" id="RHEA:12068"/>
        <dbReference type="Rhea" id="RHEA-COMP:9685"/>
        <dbReference type="Rhea" id="RHEA-COMP:9690"/>
        <dbReference type="ChEBI" id="CHEBI:15378"/>
        <dbReference type="ChEBI" id="CHEBI:29999"/>
        <dbReference type="ChEBI" id="CHEBI:57287"/>
        <dbReference type="ChEBI" id="CHEBI:58343"/>
        <dbReference type="ChEBI" id="CHEBI:64479"/>
        <dbReference type="EC" id="2.7.8.7"/>
    </reaction>
</comment>
<comment type="subcellular location">
    <subcellularLocation>
        <location evidence="8">Cytoplasm</location>
    </subcellularLocation>
</comment>
<dbReference type="GO" id="GO:0008897">
    <property type="term" value="F:holo-[acyl-carrier-protein] synthase activity"/>
    <property type="evidence" value="ECO:0007669"/>
    <property type="project" value="UniProtKB-UniRule"/>
</dbReference>
<dbReference type="EC" id="2.7.8.7" evidence="8"/>
<feature type="binding site" evidence="8">
    <location>
        <position position="7"/>
    </location>
    <ligand>
        <name>Mg(2+)</name>
        <dbReference type="ChEBI" id="CHEBI:18420"/>
    </ligand>
</feature>
<keyword evidence="1 8" id="KW-0444">Lipid biosynthesis</keyword>
<evidence type="ECO:0000256" key="4">
    <source>
        <dbReference type="ARBA" id="ARBA00022832"/>
    </source>
</evidence>
<dbReference type="GO" id="GO:0006633">
    <property type="term" value="P:fatty acid biosynthetic process"/>
    <property type="evidence" value="ECO:0007669"/>
    <property type="project" value="UniProtKB-UniRule"/>
</dbReference>
<proteinExistence type="inferred from homology"/>
<dbReference type="Proteomes" id="UP000054686">
    <property type="component" value="Unassembled WGS sequence"/>
</dbReference>
<evidence type="ECO:0000256" key="1">
    <source>
        <dbReference type="ARBA" id="ARBA00022516"/>
    </source>
</evidence>
<keyword evidence="6 8" id="KW-0443">Lipid metabolism</keyword>